<dbReference type="CDD" id="cd07177">
    <property type="entry name" value="terB_like"/>
    <property type="match status" value="1"/>
</dbReference>
<dbReference type="InterPro" id="IPR029024">
    <property type="entry name" value="TerB-like"/>
</dbReference>
<dbReference type="EMBL" id="JAPFQP010000004">
    <property type="protein sequence ID" value="MCX2720481.1"/>
    <property type="molecule type" value="Genomic_DNA"/>
</dbReference>
<evidence type="ECO:0000313" key="1">
    <source>
        <dbReference type="EMBL" id="MCX2720481.1"/>
    </source>
</evidence>
<proteinExistence type="predicted"/>
<protein>
    <submittedName>
        <fullName evidence="1">TerB family tellurite resistance protein</fullName>
    </submittedName>
</protein>
<dbReference type="RefSeq" id="WP_266014685.1">
    <property type="nucleotide sequence ID" value="NZ_JAPFQP010000004.1"/>
</dbReference>
<dbReference type="Proteomes" id="UP001207116">
    <property type="component" value="Unassembled WGS sequence"/>
</dbReference>
<dbReference type="SUPFAM" id="SSF158682">
    <property type="entry name" value="TerB-like"/>
    <property type="match status" value="1"/>
</dbReference>
<dbReference type="Gene3D" id="1.10.3680.10">
    <property type="entry name" value="TerB-like"/>
    <property type="match status" value="1"/>
</dbReference>
<evidence type="ECO:0000313" key="2">
    <source>
        <dbReference type="Proteomes" id="UP001207116"/>
    </source>
</evidence>
<organism evidence="1 2">
    <name type="scientific">Lentiprolixibacter aurantiacus</name>
    <dbReference type="NCBI Taxonomy" id="2993939"/>
    <lineage>
        <taxon>Bacteria</taxon>
        <taxon>Pseudomonadati</taxon>
        <taxon>Bacteroidota</taxon>
        <taxon>Flavobacteriia</taxon>
        <taxon>Flavobacteriales</taxon>
        <taxon>Flavobacteriaceae</taxon>
        <taxon>Lentiprolixibacter</taxon>
    </lineage>
</organism>
<reference evidence="1" key="1">
    <citation type="submission" date="2022-11" db="EMBL/GenBank/DDBJ databases">
        <title>The characterization of three novel Bacteroidetes species and genomic analysis of their roles in tidal elemental geochemical cycles.</title>
        <authorList>
            <person name="Ma K.-J."/>
        </authorList>
    </citation>
    <scope>NUCLEOTIDE SEQUENCE</scope>
    <source>
        <strain evidence="1">M415</strain>
    </source>
</reference>
<name>A0AAE3SPP9_9FLAO</name>
<dbReference type="AlphaFoldDB" id="A0AAE3SPP9"/>
<gene>
    <name evidence="1" type="ORF">OO016_12770</name>
</gene>
<comment type="caution">
    <text evidence="1">The sequence shown here is derived from an EMBL/GenBank/DDBJ whole genome shotgun (WGS) entry which is preliminary data.</text>
</comment>
<keyword evidence="2" id="KW-1185">Reference proteome</keyword>
<sequence length="133" mass="14960">MCTYKEKLGLVSELIALAKADNVVSPAEYGFLQSIAADLGIEEKRFLELFDQPVKKPSHGSQGQRIVQFHRLVLLMNVDQEQDQREVEKLYNLGLHMGVPPGAIQQVLAIMHQYPNKIVPPDVLISIFKAHNN</sequence>
<accession>A0AAE3SPP9</accession>